<protein>
    <submittedName>
        <fullName evidence="1">Uncharacterized protein</fullName>
    </submittedName>
</protein>
<evidence type="ECO:0000313" key="2">
    <source>
        <dbReference type="Proteomes" id="UP000265926"/>
    </source>
</evidence>
<dbReference type="EMBL" id="QWGR01000024">
    <property type="protein sequence ID" value="RIJ45511.1"/>
    <property type="molecule type" value="Genomic_DNA"/>
</dbReference>
<accession>A0A399SSS7</accession>
<name>A0A399SSS7_9BACT</name>
<proteinExistence type="predicted"/>
<dbReference type="RefSeq" id="WP_119440320.1">
    <property type="nucleotide sequence ID" value="NZ_QWGR01000024.1"/>
</dbReference>
<reference evidence="1 2" key="1">
    <citation type="submission" date="2018-08" db="EMBL/GenBank/DDBJ databases">
        <title>Pallidiluteibacterium maritimus gen. nov., sp. nov., isolated from coastal sediment.</title>
        <authorList>
            <person name="Zhou L.Y."/>
        </authorList>
    </citation>
    <scope>NUCLEOTIDE SEQUENCE [LARGE SCALE GENOMIC DNA]</scope>
    <source>
        <strain evidence="1 2">XSD2</strain>
    </source>
</reference>
<dbReference type="AlphaFoldDB" id="A0A399SSS7"/>
<evidence type="ECO:0000313" key="1">
    <source>
        <dbReference type="EMBL" id="RIJ45511.1"/>
    </source>
</evidence>
<sequence length="102" mass="12283">MLKQVFTKADINGPTLDIFLDIDEVFQYSYEFRFNKRAGVVEFNPPEDENWYFMNKKMYSRITEYFRIHKKMLLPITAIKQIMKKHLLAISFTEYSSNQGRN</sequence>
<organism evidence="1 2">
    <name type="scientific">Maribellus luteus</name>
    <dbReference type="NCBI Taxonomy" id="2305463"/>
    <lineage>
        <taxon>Bacteria</taxon>
        <taxon>Pseudomonadati</taxon>
        <taxon>Bacteroidota</taxon>
        <taxon>Bacteroidia</taxon>
        <taxon>Marinilabiliales</taxon>
        <taxon>Prolixibacteraceae</taxon>
        <taxon>Maribellus</taxon>
    </lineage>
</organism>
<gene>
    <name evidence="1" type="ORF">D1614_22855</name>
</gene>
<keyword evidence="2" id="KW-1185">Reference proteome</keyword>
<comment type="caution">
    <text evidence="1">The sequence shown here is derived from an EMBL/GenBank/DDBJ whole genome shotgun (WGS) entry which is preliminary data.</text>
</comment>
<dbReference type="Proteomes" id="UP000265926">
    <property type="component" value="Unassembled WGS sequence"/>
</dbReference>